<organism evidence="3">
    <name type="scientific">Arabidopsis lyrata subsp. lyrata</name>
    <name type="common">Lyre-leaved rock-cress</name>
    <dbReference type="NCBI Taxonomy" id="81972"/>
    <lineage>
        <taxon>Eukaryota</taxon>
        <taxon>Viridiplantae</taxon>
        <taxon>Streptophyta</taxon>
        <taxon>Embryophyta</taxon>
        <taxon>Tracheophyta</taxon>
        <taxon>Spermatophyta</taxon>
        <taxon>Magnoliopsida</taxon>
        <taxon>eudicotyledons</taxon>
        <taxon>Gunneridae</taxon>
        <taxon>Pentapetalae</taxon>
        <taxon>rosids</taxon>
        <taxon>malvids</taxon>
        <taxon>Brassicales</taxon>
        <taxon>Brassicaceae</taxon>
        <taxon>Camelineae</taxon>
        <taxon>Arabidopsis</taxon>
    </lineage>
</organism>
<dbReference type="Gramene" id="scaffold_403125.1">
    <property type="protein sequence ID" value="scaffold_403125.1"/>
    <property type="gene ID" value="scaffold_403125.1"/>
</dbReference>
<accession>D7LIT6</accession>
<feature type="compositionally biased region" description="Polar residues" evidence="1">
    <location>
        <begin position="17"/>
        <end position="27"/>
    </location>
</feature>
<evidence type="ECO:0000313" key="2">
    <source>
        <dbReference type="EMBL" id="EFH56250.1"/>
    </source>
</evidence>
<reference evidence="3" key="1">
    <citation type="journal article" date="2011" name="Nat. Genet.">
        <title>The Arabidopsis lyrata genome sequence and the basis of rapid genome size change.</title>
        <authorList>
            <person name="Hu T.T."/>
            <person name="Pattyn P."/>
            <person name="Bakker E.G."/>
            <person name="Cao J."/>
            <person name="Cheng J.-F."/>
            <person name="Clark R.M."/>
            <person name="Fahlgren N."/>
            <person name="Fawcett J.A."/>
            <person name="Grimwood J."/>
            <person name="Gundlach H."/>
            <person name="Haberer G."/>
            <person name="Hollister J.D."/>
            <person name="Ossowski S."/>
            <person name="Ottilar R.P."/>
            <person name="Salamov A.A."/>
            <person name="Schneeberger K."/>
            <person name="Spannagl M."/>
            <person name="Wang X."/>
            <person name="Yang L."/>
            <person name="Nasrallah M.E."/>
            <person name="Bergelson J."/>
            <person name="Carrington J.C."/>
            <person name="Gaut B.S."/>
            <person name="Schmutz J."/>
            <person name="Mayer K.F.X."/>
            <person name="Van de Peer Y."/>
            <person name="Grigoriev I.V."/>
            <person name="Nordborg M."/>
            <person name="Weigel D."/>
            <person name="Guo Y.-L."/>
        </authorList>
    </citation>
    <scope>NUCLEOTIDE SEQUENCE [LARGE SCALE GENOMIC DNA]</scope>
    <source>
        <strain evidence="3">cv. MN47</strain>
    </source>
</reference>
<gene>
    <name evidence="2" type="ORF">ARALYDRAFT_903624</name>
</gene>
<dbReference type="HOGENOM" id="CLU_2981760_0_0_1"/>
<feature type="region of interest" description="Disordered" evidence="1">
    <location>
        <begin position="1"/>
        <end position="28"/>
    </location>
</feature>
<name>D7LIT6_ARALL</name>
<dbReference type="Proteomes" id="UP000008694">
    <property type="component" value="Unassembled WGS sequence"/>
</dbReference>
<protein>
    <submittedName>
        <fullName evidence="2">Predicted protein</fullName>
    </submittedName>
</protein>
<keyword evidence="3" id="KW-1185">Reference proteome</keyword>
<proteinExistence type="predicted"/>
<dbReference type="AlphaFoldDB" id="D7LIT6"/>
<dbReference type="EMBL" id="GL348716">
    <property type="protein sequence ID" value="EFH56250.1"/>
    <property type="molecule type" value="Genomic_DNA"/>
</dbReference>
<evidence type="ECO:0000256" key="1">
    <source>
        <dbReference type="SAM" id="MobiDB-lite"/>
    </source>
</evidence>
<sequence length="58" mass="6541">MGTSLEFGSHTMESPKESSQPWTQILQSPRFVDKPHHPKLLIPPIVAVLADFESPMLR</sequence>
<evidence type="ECO:0000313" key="3">
    <source>
        <dbReference type="Proteomes" id="UP000008694"/>
    </source>
</evidence>